<dbReference type="EMBL" id="OZ034821">
    <property type="protein sequence ID" value="CAL1406511.1"/>
    <property type="molecule type" value="Genomic_DNA"/>
</dbReference>
<proteinExistence type="predicted"/>
<feature type="region of interest" description="Disordered" evidence="1">
    <location>
        <begin position="96"/>
        <end position="127"/>
    </location>
</feature>
<keyword evidence="3" id="KW-1185">Reference proteome</keyword>
<evidence type="ECO:0000313" key="2">
    <source>
        <dbReference type="EMBL" id="CAL1406511.1"/>
    </source>
</evidence>
<feature type="compositionally biased region" description="Basic and acidic residues" evidence="1">
    <location>
        <begin position="101"/>
        <end position="116"/>
    </location>
</feature>
<dbReference type="AlphaFoldDB" id="A0AAV2G763"/>
<sequence>MINWLLGLTVCSGKEICLYVSDVDALEQWERDLIWDQHGGAELLDLSLVADPQSPLTKEEKRNGRAAERRSTVGSTFCLSWAADLPRLFRRPGVAAPQVARGEEKRRGKAGEEKTMKAPSRFTSIRD</sequence>
<name>A0AAV2G763_9ROSI</name>
<reference evidence="2 3" key="1">
    <citation type="submission" date="2024-04" db="EMBL/GenBank/DDBJ databases">
        <authorList>
            <person name="Fracassetti M."/>
        </authorList>
    </citation>
    <scope>NUCLEOTIDE SEQUENCE [LARGE SCALE GENOMIC DNA]</scope>
</reference>
<evidence type="ECO:0000313" key="3">
    <source>
        <dbReference type="Proteomes" id="UP001497516"/>
    </source>
</evidence>
<accession>A0AAV2G763</accession>
<dbReference type="Proteomes" id="UP001497516">
    <property type="component" value="Chromosome 8"/>
</dbReference>
<protein>
    <submittedName>
        <fullName evidence="2">Uncharacterized protein</fullName>
    </submittedName>
</protein>
<gene>
    <name evidence="2" type="ORF">LTRI10_LOCUS46231</name>
</gene>
<evidence type="ECO:0000256" key="1">
    <source>
        <dbReference type="SAM" id="MobiDB-lite"/>
    </source>
</evidence>
<organism evidence="2 3">
    <name type="scientific">Linum trigynum</name>
    <dbReference type="NCBI Taxonomy" id="586398"/>
    <lineage>
        <taxon>Eukaryota</taxon>
        <taxon>Viridiplantae</taxon>
        <taxon>Streptophyta</taxon>
        <taxon>Embryophyta</taxon>
        <taxon>Tracheophyta</taxon>
        <taxon>Spermatophyta</taxon>
        <taxon>Magnoliopsida</taxon>
        <taxon>eudicotyledons</taxon>
        <taxon>Gunneridae</taxon>
        <taxon>Pentapetalae</taxon>
        <taxon>rosids</taxon>
        <taxon>fabids</taxon>
        <taxon>Malpighiales</taxon>
        <taxon>Linaceae</taxon>
        <taxon>Linum</taxon>
    </lineage>
</organism>